<sequence length="169" mass="18615">MSPTLQTSQKPLCMICAIVWDNVVSAPLKSCCMRWKAPLALLFDPHSEIAVRQFADAGDNIRDIGLCGLLKLVDHARQFGKAGVFHIFRHPVGKVPRGGFGQNAFHVLLEILQRLRPRALNSAARGIRKQHSNAYRVSSGCRRMPHASSVPAHNQNRSIISGCTSARIV</sequence>
<evidence type="ECO:0000313" key="1">
    <source>
        <dbReference type="EMBL" id="WVX51135.1"/>
    </source>
</evidence>
<gene>
    <name evidence="1" type="ORF">ROLI_042360</name>
</gene>
<dbReference type="Proteomes" id="UP001318682">
    <property type="component" value="Chromosome"/>
</dbReference>
<reference evidence="2" key="2">
    <citation type="submission" date="2024-01" db="EMBL/GenBank/DDBJ databases">
        <title>Roseobacter fucihabitans sp. nov., isolated from the brown alga Fucus spiralis.</title>
        <authorList>
            <person name="Hahnke S."/>
            <person name="Berger M."/>
            <person name="Schlingloff A."/>
            <person name="Athale I."/>
            <person name="Neumann-Schaal M."/>
            <person name="Adenaya A."/>
            <person name="Poehlein A."/>
            <person name="Daniel R."/>
            <person name="Pertersen J."/>
            <person name="Brinkhoff T."/>
        </authorList>
    </citation>
    <scope>NUCLEOTIDE SEQUENCE [LARGE SCALE GENOMIC DNA]</scope>
    <source>
        <strain evidence="2">B14</strain>
    </source>
</reference>
<reference evidence="1 2" key="1">
    <citation type="submission" date="2015-07" db="EMBL/GenBank/DDBJ databases">
        <authorList>
            <person name="Voget S."/>
            <person name="Dogs M."/>
            <person name="Brinkhoff T.H."/>
            <person name="Daniel R."/>
        </authorList>
    </citation>
    <scope>NUCLEOTIDE SEQUENCE [LARGE SCALE GENOMIC DNA]</scope>
    <source>
        <strain evidence="1 2">B14</strain>
    </source>
</reference>
<dbReference type="EMBL" id="CP143423">
    <property type="protein sequence ID" value="WVX51135.1"/>
    <property type="molecule type" value="Genomic_DNA"/>
</dbReference>
<proteinExistence type="predicted"/>
<accession>A0ABZ2C0L3</accession>
<evidence type="ECO:0000313" key="2">
    <source>
        <dbReference type="Proteomes" id="UP001318682"/>
    </source>
</evidence>
<organism evidence="1 2">
    <name type="scientific">Roseobacter fucihabitans</name>
    <dbReference type="NCBI Taxonomy" id="1537242"/>
    <lineage>
        <taxon>Bacteria</taxon>
        <taxon>Pseudomonadati</taxon>
        <taxon>Pseudomonadota</taxon>
        <taxon>Alphaproteobacteria</taxon>
        <taxon>Rhodobacterales</taxon>
        <taxon>Roseobacteraceae</taxon>
        <taxon>Roseobacter</taxon>
    </lineage>
</organism>
<keyword evidence="2" id="KW-1185">Reference proteome</keyword>
<name>A0ABZ2C0L3_9RHOB</name>
<protein>
    <submittedName>
        <fullName evidence="1">Uncharacterized protein</fullName>
    </submittedName>
</protein>